<organism evidence="2 3">
    <name type="scientific">Carpinus fangiana</name>
    <dbReference type="NCBI Taxonomy" id="176857"/>
    <lineage>
        <taxon>Eukaryota</taxon>
        <taxon>Viridiplantae</taxon>
        <taxon>Streptophyta</taxon>
        <taxon>Embryophyta</taxon>
        <taxon>Tracheophyta</taxon>
        <taxon>Spermatophyta</taxon>
        <taxon>Magnoliopsida</taxon>
        <taxon>eudicotyledons</taxon>
        <taxon>Gunneridae</taxon>
        <taxon>Pentapetalae</taxon>
        <taxon>rosids</taxon>
        <taxon>fabids</taxon>
        <taxon>Fagales</taxon>
        <taxon>Betulaceae</taxon>
        <taxon>Carpinus</taxon>
    </lineage>
</organism>
<sequence length="313" mass="35114">MWAKIAAGGVILYGLVKAYNSHTDDVLVEESSKYNSLFEVANRLEKLYGGKAYVGLRIPDADTVSRQTIDIVLVTEGKAVVISVKDILGTAEVLPDSSWVSTEERITFPDPVVETKRKASILQSYLGLRGVALPEGYFSCYVVLPNPKLQIISSSLLPSEVITYDRWQQLKPEHKSMFSGCAEGAFRRREEMQGSIHQRLDFILSTAPMWDRLELKGNKYVLGEFLDFDGILVEDIQALKKIKRSKVSQLIVQQTSKEGSMLNRDYLGEEGLASKREEITLSSSLQVLFKPQNWVNKFCKLELSQLVSLSLSI</sequence>
<dbReference type="OrthoDB" id="1874403at2759"/>
<evidence type="ECO:0000313" key="3">
    <source>
        <dbReference type="Proteomes" id="UP000327013"/>
    </source>
</evidence>
<dbReference type="PANTHER" id="PTHR35287">
    <property type="entry name" value="SI:ZFOS-911D5.4"/>
    <property type="match status" value="1"/>
</dbReference>
<gene>
    <name evidence="2" type="ORF">FH972_016063</name>
</gene>
<evidence type="ECO:0000259" key="1">
    <source>
        <dbReference type="PROSITE" id="PS50965"/>
    </source>
</evidence>
<dbReference type="Pfam" id="PF08378">
    <property type="entry name" value="NERD"/>
    <property type="match status" value="1"/>
</dbReference>
<name>A0A5N6RFV0_9ROSI</name>
<proteinExistence type="predicted"/>
<dbReference type="PROSITE" id="PS50965">
    <property type="entry name" value="NERD"/>
    <property type="match status" value="1"/>
</dbReference>
<accession>A0A5N6RFV0</accession>
<evidence type="ECO:0000313" key="2">
    <source>
        <dbReference type="EMBL" id="KAE8077504.1"/>
    </source>
</evidence>
<dbReference type="EMBL" id="CM017326">
    <property type="protein sequence ID" value="KAE8077504.1"/>
    <property type="molecule type" value="Genomic_DNA"/>
</dbReference>
<dbReference type="AlphaFoldDB" id="A0A5N6RFV0"/>
<reference evidence="2 3" key="1">
    <citation type="submission" date="2019-06" db="EMBL/GenBank/DDBJ databases">
        <title>A chromosomal-level reference genome of Carpinus fangiana (Coryloideae, Betulaceae).</title>
        <authorList>
            <person name="Yang X."/>
            <person name="Wang Z."/>
            <person name="Zhang L."/>
            <person name="Hao G."/>
            <person name="Liu J."/>
            <person name="Yang Y."/>
        </authorList>
    </citation>
    <scope>NUCLEOTIDE SEQUENCE [LARGE SCALE GENOMIC DNA]</scope>
    <source>
        <strain evidence="2">Cfa_2016G</strain>
        <tissue evidence="2">Leaf</tissue>
    </source>
</reference>
<protein>
    <recommendedName>
        <fullName evidence="1">NERD domain-containing protein</fullName>
    </recommendedName>
</protein>
<feature type="domain" description="NERD" evidence="1">
    <location>
        <begin position="32"/>
        <end position="145"/>
    </location>
</feature>
<dbReference type="InterPro" id="IPR011528">
    <property type="entry name" value="NERD"/>
</dbReference>
<dbReference type="PANTHER" id="PTHR35287:SF1">
    <property type="entry name" value="SI:ZFOS-911D5.4"/>
    <property type="match status" value="1"/>
</dbReference>
<dbReference type="Proteomes" id="UP000327013">
    <property type="component" value="Chromosome 6"/>
</dbReference>
<keyword evidence="3" id="KW-1185">Reference proteome</keyword>